<sequence length="342" mass="36547">MQGQASSPSQPAMAARASHPVPGDASPSFHVQPVHRHQPSGAERSAQMATALGWFSIGIGLAQLLAPHRLSQAIGAPQKPNLMRALGAREIASGVGILSQRRPTGFLWSRVLGDAMDLALLAAAARRAVGSERSRVGLATAAVAGVAVLDMLSSLQQTQLPGTSENYTATGAIHLEKVITVNKSPDECYRFWRNFENFPRFMQHLESVQDVGGNRSRWRAKAPAGTSVEWEAEITVDQPGDMLAWRSLEGSTVDNAGTISFERAPGGRGTIVRVELQYHPPGGKAGAMVAKLFGEEPAMQIDEDLRRFKQLIETGEIPTTVGQPAGPRSPMTRLIARKGAPG</sequence>
<evidence type="ECO:0000256" key="1">
    <source>
        <dbReference type="ARBA" id="ARBA00008918"/>
    </source>
</evidence>
<evidence type="ECO:0000256" key="2">
    <source>
        <dbReference type="SAM" id="MobiDB-lite"/>
    </source>
</evidence>
<dbReference type="InterPro" id="IPR005031">
    <property type="entry name" value="COQ10_START"/>
</dbReference>
<evidence type="ECO:0000313" key="4">
    <source>
        <dbReference type="EMBL" id="SNS10182.1"/>
    </source>
</evidence>
<name>A0A239BRA8_9BURK</name>
<keyword evidence="5" id="KW-1185">Reference proteome</keyword>
<accession>A0A239BRA8</accession>
<dbReference type="EMBL" id="FZOT01000001">
    <property type="protein sequence ID" value="SNS10182.1"/>
    <property type="molecule type" value="Genomic_DNA"/>
</dbReference>
<dbReference type="OrthoDB" id="9797595at2"/>
<evidence type="ECO:0000259" key="3">
    <source>
        <dbReference type="Pfam" id="PF03364"/>
    </source>
</evidence>
<organism evidence="4 5">
    <name type="scientific">Noviherbaspirillum humi</name>
    <dbReference type="NCBI Taxonomy" id="1688639"/>
    <lineage>
        <taxon>Bacteria</taxon>
        <taxon>Pseudomonadati</taxon>
        <taxon>Pseudomonadota</taxon>
        <taxon>Betaproteobacteria</taxon>
        <taxon>Burkholderiales</taxon>
        <taxon>Oxalobacteraceae</taxon>
        <taxon>Noviherbaspirillum</taxon>
    </lineage>
</organism>
<proteinExistence type="inferred from homology"/>
<dbReference type="InterPro" id="IPR047137">
    <property type="entry name" value="ORF3"/>
</dbReference>
<feature type="domain" description="Coenzyme Q-binding protein COQ10 START" evidence="3">
    <location>
        <begin position="181"/>
        <end position="305"/>
    </location>
</feature>
<dbReference type="SUPFAM" id="SSF55961">
    <property type="entry name" value="Bet v1-like"/>
    <property type="match status" value="1"/>
</dbReference>
<gene>
    <name evidence="4" type="ORF">SAMN06265795_10124</name>
</gene>
<protein>
    <submittedName>
        <fullName evidence="4">Uncharacterized membrane protein</fullName>
    </submittedName>
</protein>
<dbReference type="AlphaFoldDB" id="A0A239BRA8"/>
<dbReference type="PANTHER" id="PTHR33824">
    <property type="entry name" value="POLYKETIDE CYCLASE/DEHYDRASE AND LIPID TRANSPORT SUPERFAMILY PROTEIN"/>
    <property type="match status" value="1"/>
</dbReference>
<dbReference type="Pfam" id="PF03364">
    <property type="entry name" value="Polyketide_cyc"/>
    <property type="match status" value="1"/>
</dbReference>
<dbReference type="Gene3D" id="3.30.530.20">
    <property type="match status" value="1"/>
</dbReference>
<feature type="compositionally biased region" description="Low complexity" evidence="2">
    <location>
        <begin position="1"/>
        <end position="18"/>
    </location>
</feature>
<dbReference type="PANTHER" id="PTHR33824:SF7">
    <property type="entry name" value="POLYKETIDE CYCLASE_DEHYDRASE AND LIPID TRANSPORT SUPERFAMILY PROTEIN"/>
    <property type="match status" value="1"/>
</dbReference>
<reference evidence="4 5" key="1">
    <citation type="submission" date="2017-06" db="EMBL/GenBank/DDBJ databases">
        <authorList>
            <person name="Kim H.J."/>
            <person name="Triplett B.A."/>
        </authorList>
    </citation>
    <scope>NUCLEOTIDE SEQUENCE [LARGE SCALE GENOMIC DNA]</scope>
    <source>
        <strain evidence="4 5">U15</strain>
    </source>
</reference>
<feature type="region of interest" description="Disordered" evidence="2">
    <location>
        <begin position="1"/>
        <end position="45"/>
    </location>
</feature>
<dbReference type="RefSeq" id="WP_089397268.1">
    <property type="nucleotide sequence ID" value="NZ_FZOT01000001.1"/>
</dbReference>
<dbReference type="InterPro" id="IPR023393">
    <property type="entry name" value="START-like_dom_sf"/>
</dbReference>
<dbReference type="CDD" id="cd07817">
    <property type="entry name" value="SRPBCC_8"/>
    <property type="match status" value="1"/>
</dbReference>
<dbReference type="Proteomes" id="UP000198284">
    <property type="component" value="Unassembled WGS sequence"/>
</dbReference>
<evidence type="ECO:0000313" key="5">
    <source>
        <dbReference type="Proteomes" id="UP000198284"/>
    </source>
</evidence>
<comment type="similarity">
    <text evidence="1">Belongs to the ribosome association toxin RatA family.</text>
</comment>